<keyword evidence="2" id="KW-0732">Signal</keyword>
<dbReference type="NCBIfam" id="TIGR01901">
    <property type="entry name" value="adhes_NPXG"/>
    <property type="match status" value="1"/>
</dbReference>
<evidence type="ECO:0000259" key="3">
    <source>
        <dbReference type="SMART" id="SM00912"/>
    </source>
</evidence>
<dbReference type="PANTHER" id="PTHR12338">
    <property type="entry name" value="AUTOTRANSPORTER"/>
    <property type="match status" value="1"/>
</dbReference>
<evidence type="ECO:0000256" key="1">
    <source>
        <dbReference type="SAM" id="MobiDB-lite"/>
    </source>
</evidence>
<dbReference type="Pfam" id="PF05860">
    <property type="entry name" value="TPS"/>
    <property type="match status" value="1"/>
</dbReference>
<evidence type="ECO:0000313" key="4">
    <source>
        <dbReference type="EMBL" id="PXX42898.1"/>
    </source>
</evidence>
<dbReference type="InterPro" id="IPR008638">
    <property type="entry name" value="FhaB/CdiA-like_TPS"/>
</dbReference>
<feature type="region of interest" description="Disordered" evidence="1">
    <location>
        <begin position="300"/>
        <end position="321"/>
    </location>
</feature>
<organism evidence="4 5">
    <name type="scientific">Aquitalea magnusonii</name>
    <dbReference type="NCBI Taxonomy" id="332411"/>
    <lineage>
        <taxon>Bacteria</taxon>
        <taxon>Pseudomonadati</taxon>
        <taxon>Pseudomonadota</taxon>
        <taxon>Betaproteobacteria</taxon>
        <taxon>Neisseriales</taxon>
        <taxon>Chromobacteriaceae</taxon>
        <taxon>Aquitalea</taxon>
    </lineage>
</organism>
<dbReference type="InterPro" id="IPR011050">
    <property type="entry name" value="Pectin_lyase_fold/virulence"/>
</dbReference>
<dbReference type="InterPro" id="IPR050909">
    <property type="entry name" value="Bact_Autotransporter_VF"/>
</dbReference>
<feature type="chain" id="PRO_5016349445" evidence="2">
    <location>
        <begin position="35"/>
        <end position="1353"/>
    </location>
</feature>
<sequence length="1353" mass="135805">MNTISPVSTAQYPRFRLRHLTVFLSLAFAPHVMGNPLSPVVVNGSATFATSGKSLLIQNSPGAIINWQSFSIAAGETTRFLQQSSSSQVLNRVVGGNPSQILGSLSSNGQVFLINPNGIVFGTGSQVNVSSLVASTLGLSDHSFLAGTLDFQSAANPASLINQGSIQVDKGGYVYLLGSTVQNNGLLAAPGGQVLLAAGSNVRLLDPANPEVVLDLTPSANQVINTGQINAGNLKLLAADIVNSGQLNANAAEVGPGGSILLTARDHIEASGQISADALEQGNGGSIKLLSQGNTTVSGSLSAKGGADTGNGGSIETSGSHVTVSDSASINTTAAHGKQGSWLIDPTDFTVAASGGDISGSTLSAQLNQSDVTLQTTAVGSSGLGDIIVNDALNWSSGYALNLTAYHNIYINQNISGNGANLNLNAGGGLVQVNAPLLDVTLPWSTGTLWFNGSTPQTLTSLTLTGGTATVDSTLGVSNYNQTGGTLNGAGTVTASNGFSWTGGEMSGAGTTVIDKGVADGIIGNPLVEFSANELLGRTLINLGSVTQLGTWNATGLALENNGLLYNQSVYRLNSLSNKAVIYQLQKEYSGSRGVVNSGVIQADGNYHPRPYVWYHSEINAPVTLIGGTLDVGLGDLTVTSLSTAASTISTITGGGTVYITSPNTNSSFLGGVALKSGATLNVNGGAVYLPGGSNIIGDESASISIWNGILSADGNINVGNLYQSGGALTGAGTTTVVNDFNWAEGTMSGSGTTVVGPKVSAGVIAAFDTLDRKLINQGNIVQSNQMSANWLSVGIGGQLINHGVYTLDSSQSSATISNSGSNLPILNTGTIQTTGINASIITVPLQMSGSGQLVNDSSQTLQIGNISTSGNTRFGGSGVIELTGPAALSGSTTVAAGSSLLVDASSSFSSSGSLNVQGNLQFNGNVTLNSDLQLQSGSLYLNGITLNENQGTFNWSGGAINGSGGLQFGSHGHFAFGGNGNRVLNAPNIAFTFTDLVLPSGSLTLQQGSLTLQTAAGDSVIPSGASLNVNGGVLTNNGPLSVGGALNVNGGVFAGTGTVSVDGGSLSINGGSWSNSGALSNTGTLNLGSGSYAGQINNQGTINTAGASFSQLFSNSGTLNLLSATSSFNGGLVQTGGVTKLGTDVSHPASMLVGGSGYQLNSGTLEGSGNINGNVSVSGGTLSPGYSPGSININGNLTLGAGSNTVIQIGGTTPGIGFDQITVSGTASLGGALTVSLWNGYSPATGSSYRFLQYGAVNGSFANISLPGSNSSLSNMAAYAQIGFAAAPNSFASMPAPVSMNMQDAWEQSVSLNRNVSVLSALATTQVLPMNLATDLPVFYDWSALSVALNCK</sequence>
<reference evidence="4 5" key="1">
    <citation type="submission" date="2018-05" db="EMBL/GenBank/DDBJ databases">
        <title>Genomic Encyclopedia of Type Strains, Phase IV (KMG-IV): sequencing the most valuable type-strain genomes for metagenomic binning, comparative biology and taxonomic classification.</title>
        <authorList>
            <person name="Goeker M."/>
        </authorList>
    </citation>
    <scope>NUCLEOTIDE SEQUENCE [LARGE SCALE GENOMIC DNA]</scope>
    <source>
        <strain evidence="4 5">DSM 25134</strain>
    </source>
</reference>
<dbReference type="PANTHER" id="PTHR12338:SF5">
    <property type="entry name" value="ANTIGEN 43-RELATED"/>
    <property type="match status" value="1"/>
</dbReference>
<accession>A0A318J6S9</accession>
<dbReference type="OrthoDB" id="218680at2"/>
<dbReference type="EMBL" id="QJKC01000016">
    <property type="protein sequence ID" value="PXX42898.1"/>
    <property type="molecule type" value="Genomic_DNA"/>
</dbReference>
<proteinExistence type="predicted"/>
<evidence type="ECO:0000256" key="2">
    <source>
        <dbReference type="SAM" id="SignalP"/>
    </source>
</evidence>
<comment type="caution">
    <text evidence="4">The sequence shown here is derived from an EMBL/GenBank/DDBJ whole genome shotgun (WGS) entry which is preliminary data.</text>
</comment>
<feature type="domain" description="Filamentous haemagglutinin FhaB/tRNA nuclease CdiA-like TPS" evidence="3">
    <location>
        <begin position="32"/>
        <end position="143"/>
    </location>
</feature>
<dbReference type="SMART" id="SM00912">
    <property type="entry name" value="Haemagg_act"/>
    <property type="match status" value="1"/>
</dbReference>
<gene>
    <name evidence="4" type="ORF">DFR38_1168</name>
</gene>
<dbReference type="Gene3D" id="2.160.20.10">
    <property type="entry name" value="Single-stranded right-handed beta-helix, Pectin lyase-like"/>
    <property type="match status" value="1"/>
</dbReference>
<feature type="signal peptide" evidence="2">
    <location>
        <begin position="1"/>
        <end position="34"/>
    </location>
</feature>
<protein>
    <submittedName>
        <fullName evidence="4">Filamentous hemagglutinin family protein</fullName>
    </submittedName>
</protein>
<keyword evidence="5" id="KW-1185">Reference proteome</keyword>
<dbReference type="RefSeq" id="WP_110313625.1">
    <property type="nucleotide sequence ID" value="NZ_QJKC01000016.1"/>
</dbReference>
<name>A0A318J6S9_9NEIS</name>
<dbReference type="InterPro" id="IPR012334">
    <property type="entry name" value="Pectin_lyas_fold"/>
</dbReference>
<evidence type="ECO:0000313" key="5">
    <source>
        <dbReference type="Proteomes" id="UP000248395"/>
    </source>
</evidence>
<dbReference type="Proteomes" id="UP000248395">
    <property type="component" value="Unassembled WGS sequence"/>
</dbReference>
<dbReference type="SUPFAM" id="SSF51126">
    <property type="entry name" value="Pectin lyase-like"/>
    <property type="match status" value="2"/>
</dbReference>